<dbReference type="Proteomes" id="UP000247780">
    <property type="component" value="Unassembled WGS sequence"/>
</dbReference>
<feature type="region of interest" description="Disordered" evidence="1">
    <location>
        <begin position="1"/>
        <end position="25"/>
    </location>
</feature>
<feature type="domain" description="KfrB" evidence="2">
    <location>
        <begin position="238"/>
        <end position="301"/>
    </location>
</feature>
<dbReference type="InterPro" id="IPR040782">
    <property type="entry name" value="KfrB"/>
</dbReference>
<keyword evidence="4" id="KW-1185">Reference proteome</keyword>
<gene>
    <name evidence="3" type="ORF">C8R14_12520</name>
</gene>
<dbReference type="Pfam" id="PF18790">
    <property type="entry name" value="KfrB"/>
    <property type="match status" value="1"/>
</dbReference>
<accession>A0ABX5MAP0</accession>
<dbReference type="EMBL" id="QICQ01000025">
    <property type="protein sequence ID" value="PXV79085.1"/>
    <property type="molecule type" value="Genomic_DNA"/>
</dbReference>
<feature type="region of interest" description="Disordered" evidence="1">
    <location>
        <begin position="343"/>
        <end position="376"/>
    </location>
</feature>
<protein>
    <recommendedName>
        <fullName evidence="2">KfrB domain-containing protein</fullName>
    </recommendedName>
</protein>
<evidence type="ECO:0000313" key="4">
    <source>
        <dbReference type="Proteomes" id="UP000247780"/>
    </source>
</evidence>
<dbReference type="RefSeq" id="WP_011630693.1">
    <property type="nucleotide sequence ID" value="NZ_QICQ01000025.1"/>
</dbReference>
<reference evidence="3 4" key="1">
    <citation type="submission" date="2018-04" db="EMBL/GenBank/DDBJ databases">
        <title>Active sludge and wastewater microbial communities from Klosterneuburg, Austria.</title>
        <authorList>
            <person name="Wagner M."/>
        </authorList>
    </citation>
    <scope>NUCLEOTIDE SEQUENCE [LARGE SCALE GENOMIC DNA]</scope>
    <source>
        <strain evidence="3 4">Nm 57</strain>
    </source>
</reference>
<evidence type="ECO:0000256" key="1">
    <source>
        <dbReference type="SAM" id="MobiDB-lite"/>
    </source>
</evidence>
<evidence type="ECO:0000313" key="3">
    <source>
        <dbReference type="EMBL" id="PXV79085.1"/>
    </source>
</evidence>
<sequence>MDIQQSEGNLPELKDMELPNDPNLLRDQANRGELYAVQRANHDLTVKEEDAEIGLRFLDLLEQTAQRKDNVGTDAKKALTHFNSLYEDLVGEVAADQAESHRWKLIGYDIRTGTGSASLYDLQNEAAATQAAVMLAALSGGNRLNSLLPDVPKVSTIDALHEIQSTARNGIAEPPSGGVPAHVKGVNLNKVVTMEKEAQDTIKYIGERLPKPDWETARNLVSSADRKGFVYLAKPNAQYAGKVLMMSDTHLVQQVGKNSAVAHDLSILENGPELERQFDNGEIKAGRTNIKVEYGQDRGKADIVTYNQQRAETVQTQAEKWAEQNITNSKSRETFLKHVRTFAQDMAKGQEPAKTRPNKAKAPEKTQAPQQQQRGR</sequence>
<organism evidence="3 4">
    <name type="scientific">Nitrosomonas eutropha</name>
    <dbReference type="NCBI Taxonomy" id="916"/>
    <lineage>
        <taxon>Bacteria</taxon>
        <taxon>Pseudomonadati</taxon>
        <taxon>Pseudomonadota</taxon>
        <taxon>Betaproteobacteria</taxon>
        <taxon>Nitrosomonadales</taxon>
        <taxon>Nitrosomonadaceae</taxon>
        <taxon>Nitrosomonas</taxon>
    </lineage>
</organism>
<comment type="caution">
    <text evidence="3">The sequence shown here is derived from an EMBL/GenBank/DDBJ whole genome shotgun (WGS) entry which is preliminary data.</text>
</comment>
<evidence type="ECO:0000259" key="2">
    <source>
        <dbReference type="Pfam" id="PF18790"/>
    </source>
</evidence>
<name>A0ABX5MAP0_9PROT</name>
<feature type="compositionally biased region" description="Polar residues" evidence="1">
    <location>
        <begin position="367"/>
        <end position="376"/>
    </location>
</feature>
<proteinExistence type="predicted"/>